<dbReference type="InterPro" id="IPR050904">
    <property type="entry name" value="Adhesion/Biosynth-related"/>
</dbReference>
<accession>A0A1G7U0D8</accession>
<proteinExistence type="predicted"/>
<dbReference type="PANTHER" id="PTHR10900:SF77">
    <property type="entry name" value="FI19380P1"/>
    <property type="match status" value="1"/>
</dbReference>
<dbReference type="GO" id="GO:0005615">
    <property type="term" value="C:extracellular space"/>
    <property type="evidence" value="ECO:0007669"/>
    <property type="project" value="TreeGrafter"/>
</dbReference>
<name>A0A1G7U0D8_9HYPH</name>
<dbReference type="InterPro" id="IPR036378">
    <property type="entry name" value="FAS1_dom_sf"/>
</dbReference>
<feature type="signal peptide" evidence="1">
    <location>
        <begin position="1"/>
        <end position="20"/>
    </location>
</feature>
<feature type="chain" id="PRO_5011580326" evidence="1">
    <location>
        <begin position="21"/>
        <end position="168"/>
    </location>
</feature>
<dbReference type="Gene3D" id="2.30.180.10">
    <property type="entry name" value="FAS1 domain"/>
    <property type="match status" value="1"/>
</dbReference>
<protein>
    <submittedName>
        <fullName evidence="3">Uncaracterized surface protein containing fasciclin (FAS1) repeats</fullName>
    </submittedName>
</protein>
<evidence type="ECO:0000256" key="1">
    <source>
        <dbReference type="SAM" id="SignalP"/>
    </source>
</evidence>
<gene>
    <name evidence="3" type="ORF">SAMN04487974_102468</name>
</gene>
<dbReference type="RefSeq" id="WP_211198793.1">
    <property type="nucleotide sequence ID" value="NZ_FNCS01000002.1"/>
</dbReference>
<dbReference type="EMBL" id="FNCS01000002">
    <property type="protein sequence ID" value="SDG41085.1"/>
    <property type="molecule type" value="Genomic_DNA"/>
</dbReference>
<evidence type="ECO:0000313" key="3">
    <source>
        <dbReference type="EMBL" id="SDG41085.1"/>
    </source>
</evidence>
<evidence type="ECO:0000313" key="4">
    <source>
        <dbReference type="Proteomes" id="UP000199495"/>
    </source>
</evidence>
<feature type="domain" description="FAS1" evidence="2">
    <location>
        <begin position="31"/>
        <end position="166"/>
    </location>
</feature>
<dbReference type="SMART" id="SM00554">
    <property type="entry name" value="FAS1"/>
    <property type="match status" value="1"/>
</dbReference>
<keyword evidence="4" id="KW-1185">Reference proteome</keyword>
<dbReference type="SUPFAM" id="SSF82153">
    <property type="entry name" value="FAS1 domain"/>
    <property type="match status" value="1"/>
</dbReference>
<reference evidence="3 4" key="1">
    <citation type="submission" date="2016-10" db="EMBL/GenBank/DDBJ databases">
        <authorList>
            <person name="de Groot N.N."/>
        </authorList>
    </citation>
    <scope>NUCLEOTIDE SEQUENCE [LARGE SCALE GENOMIC DNA]</scope>
    <source>
        <strain evidence="3 4">CGMCC 1.10267</strain>
    </source>
</reference>
<keyword evidence="1" id="KW-0732">Signal</keyword>
<dbReference type="Pfam" id="PF02469">
    <property type="entry name" value="Fasciclin"/>
    <property type="match status" value="1"/>
</dbReference>
<sequence length="168" mass="16735">MTALKTLALASLMTVSPIVAATSYAQMASAPGNVVEVATEAGTFTTLLAAAEAAGLVEALSTTADITVFAPSDDAFAALPEGTVEGLLEDTDALTAILTAHVVPQTILSADIAEGDTEVPTLNDDVTLTVNNTGGVVTVSASNTANVVTADVEASNGVIHVIDAVLLP</sequence>
<dbReference type="PROSITE" id="PS50213">
    <property type="entry name" value="FAS1"/>
    <property type="match status" value="1"/>
</dbReference>
<dbReference type="FunFam" id="2.30.180.10:FF:000032">
    <property type="entry name" value="Fasciclin domain-containing protein, putative"/>
    <property type="match status" value="1"/>
</dbReference>
<evidence type="ECO:0000259" key="2">
    <source>
        <dbReference type="PROSITE" id="PS50213"/>
    </source>
</evidence>
<dbReference type="InterPro" id="IPR000782">
    <property type="entry name" value="FAS1_domain"/>
</dbReference>
<organism evidence="3 4">
    <name type="scientific">Pelagibacterium luteolum</name>
    <dbReference type="NCBI Taxonomy" id="440168"/>
    <lineage>
        <taxon>Bacteria</taxon>
        <taxon>Pseudomonadati</taxon>
        <taxon>Pseudomonadota</taxon>
        <taxon>Alphaproteobacteria</taxon>
        <taxon>Hyphomicrobiales</taxon>
        <taxon>Devosiaceae</taxon>
        <taxon>Pelagibacterium</taxon>
    </lineage>
</organism>
<dbReference type="AlphaFoldDB" id="A0A1G7U0D8"/>
<dbReference type="PANTHER" id="PTHR10900">
    <property type="entry name" value="PERIOSTIN-RELATED"/>
    <property type="match status" value="1"/>
</dbReference>
<dbReference type="Proteomes" id="UP000199495">
    <property type="component" value="Unassembled WGS sequence"/>
</dbReference>